<evidence type="ECO:0000313" key="2">
    <source>
        <dbReference type="EMBL" id="AWB47707.1"/>
    </source>
</evidence>
<evidence type="ECO:0000313" key="3">
    <source>
        <dbReference type="Proteomes" id="UP000244496"/>
    </source>
</evidence>
<feature type="chain" id="PRO_5015516893" evidence="1">
    <location>
        <begin position="21"/>
        <end position="69"/>
    </location>
</feature>
<dbReference type="EMBL" id="CP028918">
    <property type="protein sequence ID" value="AWB47707.1"/>
    <property type="molecule type" value="Genomic_DNA"/>
</dbReference>
<dbReference type="KEGG" id="geh:HYN69_03610"/>
<name>A0A2S0UIP5_9RHOB</name>
<sequence length="69" mass="6762">MRPAFLPILLAALLSGCGLAGVDTPAPAAPRPPLVPLDEVLAAPEPAVSAETAAALAARGADLRARAAP</sequence>
<dbReference type="RefSeq" id="WP_108434532.1">
    <property type="nucleotide sequence ID" value="NZ_CP028918.1"/>
</dbReference>
<dbReference type="AlphaFoldDB" id="A0A2S0UIP5"/>
<evidence type="ECO:0000256" key="1">
    <source>
        <dbReference type="SAM" id="SignalP"/>
    </source>
</evidence>
<organism evidence="2 3">
    <name type="scientific">Paragemmobacter aquarius</name>
    <dbReference type="NCBI Taxonomy" id="2169400"/>
    <lineage>
        <taxon>Bacteria</taxon>
        <taxon>Pseudomonadati</taxon>
        <taxon>Pseudomonadota</taxon>
        <taxon>Alphaproteobacteria</taxon>
        <taxon>Rhodobacterales</taxon>
        <taxon>Paracoccaceae</taxon>
        <taxon>Paragemmobacter</taxon>
    </lineage>
</organism>
<reference evidence="2 3" key="1">
    <citation type="submission" date="2018-04" db="EMBL/GenBank/DDBJ databases">
        <title>Genome sequencing of Gemmobacter.</title>
        <authorList>
            <person name="Yi H."/>
            <person name="Baek M.-G."/>
        </authorList>
    </citation>
    <scope>NUCLEOTIDE SEQUENCE [LARGE SCALE GENOMIC DNA]</scope>
    <source>
        <strain evidence="2 3">HYN0069</strain>
    </source>
</reference>
<dbReference type="PROSITE" id="PS51257">
    <property type="entry name" value="PROKAR_LIPOPROTEIN"/>
    <property type="match status" value="1"/>
</dbReference>
<feature type="signal peptide" evidence="1">
    <location>
        <begin position="1"/>
        <end position="20"/>
    </location>
</feature>
<dbReference type="Proteomes" id="UP000244496">
    <property type="component" value="Chromosome"/>
</dbReference>
<proteinExistence type="predicted"/>
<accession>A0A2S0UIP5</accession>
<keyword evidence="1" id="KW-0732">Signal</keyword>
<keyword evidence="3" id="KW-1185">Reference proteome</keyword>
<protein>
    <submittedName>
        <fullName evidence="2">Uncharacterized protein</fullName>
    </submittedName>
</protein>
<gene>
    <name evidence="2" type="ORF">HYN69_03610</name>
</gene>